<dbReference type="RefSeq" id="WP_102528532.1">
    <property type="nucleotide sequence ID" value="NZ_JAKIKU010000005.1"/>
</dbReference>
<comment type="caution">
    <text evidence="2">The sequence shown here is derived from an EMBL/GenBank/DDBJ whole genome shotgun (WGS) entry which is preliminary data.</text>
</comment>
<dbReference type="Gene3D" id="3.40.630.30">
    <property type="match status" value="1"/>
</dbReference>
<evidence type="ECO:0000259" key="1">
    <source>
        <dbReference type="PROSITE" id="PS51186"/>
    </source>
</evidence>
<dbReference type="PROSITE" id="PS51186">
    <property type="entry name" value="GNAT"/>
    <property type="match status" value="1"/>
</dbReference>
<organism evidence="2 3">
    <name type="scientific">Shewanella electrodiphila</name>
    <dbReference type="NCBI Taxonomy" id="934143"/>
    <lineage>
        <taxon>Bacteria</taxon>
        <taxon>Pseudomonadati</taxon>
        <taxon>Pseudomonadota</taxon>
        <taxon>Gammaproteobacteria</taxon>
        <taxon>Alteromonadales</taxon>
        <taxon>Shewanellaceae</taxon>
        <taxon>Shewanella</taxon>
    </lineage>
</organism>
<dbReference type="EMBL" id="JAKIKU010000005">
    <property type="protein sequence ID" value="MCL1045784.1"/>
    <property type="molecule type" value="Genomic_DNA"/>
</dbReference>
<dbReference type="PANTHER" id="PTHR43792">
    <property type="entry name" value="GNAT FAMILY, PUTATIVE (AFU_ORTHOLOGUE AFUA_3G00765)-RELATED-RELATED"/>
    <property type="match status" value="1"/>
</dbReference>
<accession>A0ABT0KPS2</accession>
<dbReference type="InterPro" id="IPR000182">
    <property type="entry name" value="GNAT_dom"/>
</dbReference>
<dbReference type="Pfam" id="PF13302">
    <property type="entry name" value="Acetyltransf_3"/>
    <property type="match status" value="1"/>
</dbReference>
<reference evidence="2 3" key="1">
    <citation type="submission" date="2022-01" db="EMBL/GenBank/DDBJ databases">
        <title>Whole genome-based taxonomy of the Shewanellaceae.</title>
        <authorList>
            <person name="Martin-Rodriguez A.J."/>
        </authorList>
    </citation>
    <scope>NUCLEOTIDE SEQUENCE [LARGE SCALE GENOMIC DNA]</scope>
    <source>
        <strain evidence="2 3">DSM 24955</strain>
    </source>
</reference>
<name>A0ABT0KPS2_9GAMM</name>
<keyword evidence="3" id="KW-1185">Reference proteome</keyword>
<protein>
    <submittedName>
        <fullName evidence="2">GNAT family N-acetyltransferase</fullName>
    </submittedName>
</protein>
<evidence type="ECO:0000313" key="2">
    <source>
        <dbReference type="EMBL" id="MCL1045784.1"/>
    </source>
</evidence>
<sequence length="183" mass="21564">MDFKIVTQHLSIRAFREEDLTFFAEYRADPKIAQYQSWTDYNIEQARAFYAAMDYQTFGQPGQWFQLAIADKQTQQIMGDVALHFVDEQQMEIGFTLAQQYQQQGFAYEAVTAVIEYLFFKLNKHRIVATTDANNKASMALLTKLSFRKEGHYHQNIFFKGHWGDECFFALLKDEYMTKLEEN</sequence>
<proteinExistence type="predicted"/>
<dbReference type="SUPFAM" id="SSF55729">
    <property type="entry name" value="Acyl-CoA N-acyltransferases (Nat)"/>
    <property type="match status" value="1"/>
</dbReference>
<dbReference type="Proteomes" id="UP001202134">
    <property type="component" value="Unassembled WGS sequence"/>
</dbReference>
<gene>
    <name evidence="2" type="ORF">L2737_10655</name>
</gene>
<dbReference type="InterPro" id="IPR016181">
    <property type="entry name" value="Acyl_CoA_acyltransferase"/>
</dbReference>
<dbReference type="PANTHER" id="PTHR43792:SF1">
    <property type="entry name" value="N-ACETYLTRANSFERASE DOMAIN-CONTAINING PROTEIN"/>
    <property type="match status" value="1"/>
</dbReference>
<dbReference type="InterPro" id="IPR051531">
    <property type="entry name" value="N-acetyltransferase"/>
</dbReference>
<feature type="domain" description="N-acetyltransferase" evidence="1">
    <location>
        <begin position="10"/>
        <end position="178"/>
    </location>
</feature>
<evidence type="ECO:0000313" key="3">
    <source>
        <dbReference type="Proteomes" id="UP001202134"/>
    </source>
</evidence>